<keyword evidence="1" id="KW-1133">Transmembrane helix</keyword>
<reference evidence="2" key="1">
    <citation type="journal article" date="2015" name="Nature">
        <title>Complex archaea that bridge the gap between prokaryotes and eukaryotes.</title>
        <authorList>
            <person name="Spang A."/>
            <person name="Saw J.H."/>
            <person name="Jorgensen S.L."/>
            <person name="Zaremba-Niedzwiedzka K."/>
            <person name="Martijn J."/>
            <person name="Lind A.E."/>
            <person name="van Eijk R."/>
            <person name="Schleper C."/>
            <person name="Guy L."/>
            <person name="Ettema T.J."/>
        </authorList>
    </citation>
    <scope>NUCLEOTIDE SEQUENCE</scope>
</reference>
<feature type="transmembrane region" description="Helical" evidence="1">
    <location>
        <begin position="6"/>
        <end position="28"/>
    </location>
</feature>
<name>A0A0F9QDD3_9ZZZZ</name>
<keyword evidence="1" id="KW-0812">Transmembrane</keyword>
<dbReference type="AlphaFoldDB" id="A0A0F9QDD3"/>
<organism evidence="2">
    <name type="scientific">marine sediment metagenome</name>
    <dbReference type="NCBI Taxonomy" id="412755"/>
    <lineage>
        <taxon>unclassified sequences</taxon>
        <taxon>metagenomes</taxon>
        <taxon>ecological metagenomes</taxon>
    </lineage>
</organism>
<accession>A0A0F9QDD3</accession>
<proteinExistence type="predicted"/>
<evidence type="ECO:0000256" key="1">
    <source>
        <dbReference type="SAM" id="Phobius"/>
    </source>
</evidence>
<comment type="caution">
    <text evidence="2">The sequence shown here is derived from an EMBL/GenBank/DDBJ whole genome shotgun (WGS) entry which is preliminary data.</text>
</comment>
<protein>
    <submittedName>
        <fullName evidence="2">Uncharacterized protein</fullName>
    </submittedName>
</protein>
<dbReference type="EMBL" id="LAZR01002068">
    <property type="protein sequence ID" value="KKN35032.1"/>
    <property type="molecule type" value="Genomic_DNA"/>
</dbReference>
<evidence type="ECO:0000313" key="2">
    <source>
        <dbReference type="EMBL" id="KKN35032.1"/>
    </source>
</evidence>
<sequence>MFGKWWTMYVVMGIIVVAVAVIIGLLSVW</sequence>
<gene>
    <name evidence="2" type="ORF">LCGC14_0787810</name>
</gene>
<keyword evidence="1" id="KW-0472">Membrane</keyword>